<gene>
    <name evidence="1" type="ORF">QAD02_016871</name>
</gene>
<dbReference type="EMBL" id="CM056742">
    <property type="protein sequence ID" value="KAJ8681084.1"/>
    <property type="molecule type" value="Genomic_DNA"/>
</dbReference>
<evidence type="ECO:0000313" key="2">
    <source>
        <dbReference type="Proteomes" id="UP001239111"/>
    </source>
</evidence>
<organism evidence="1 2">
    <name type="scientific">Eretmocerus hayati</name>
    <dbReference type="NCBI Taxonomy" id="131215"/>
    <lineage>
        <taxon>Eukaryota</taxon>
        <taxon>Metazoa</taxon>
        <taxon>Ecdysozoa</taxon>
        <taxon>Arthropoda</taxon>
        <taxon>Hexapoda</taxon>
        <taxon>Insecta</taxon>
        <taxon>Pterygota</taxon>
        <taxon>Neoptera</taxon>
        <taxon>Endopterygota</taxon>
        <taxon>Hymenoptera</taxon>
        <taxon>Apocrita</taxon>
        <taxon>Proctotrupomorpha</taxon>
        <taxon>Chalcidoidea</taxon>
        <taxon>Aphelinidae</taxon>
        <taxon>Aphelininae</taxon>
        <taxon>Eretmocerus</taxon>
    </lineage>
</organism>
<evidence type="ECO:0000313" key="1">
    <source>
        <dbReference type="EMBL" id="KAJ8681084.1"/>
    </source>
</evidence>
<protein>
    <submittedName>
        <fullName evidence="1">Uncharacterized protein</fullName>
    </submittedName>
</protein>
<reference evidence="1" key="1">
    <citation type="submission" date="2023-04" db="EMBL/GenBank/DDBJ databases">
        <title>A chromosome-level genome assembly of the parasitoid wasp Eretmocerus hayati.</title>
        <authorList>
            <person name="Zhong Y."/>
            <person name="Liu S."/>
            <person name="Liu Y."/>
        </authorList>
    </citation>
    <scope>NUCLEOTIDE SEQUENCE</scope>
    <source>
        <strain evidence="1">ZJU_SS_LIU_2023</strain>
    </source>
</reference>
<name>A0ACC2PBT6_9HYME</name>
<keyword evidence="2" id="KW-1185">Reference proteome</keyword>
<comment type="caution">
    <text evidence="1">The sequence shown here is derived from an EMBL/GenBank/DDBJ whole genome shotgun (WGS) entry which is preliminary data.</text>
</comment>
<sequence length="442" mass="50823">MCQMKDQATMFQFFVVLVVLTSSSIAYREPREILSKVIQAPKDTMVLLTKLDMRNDKGFIYGTCDLQNKPDEEHMKRDTLSEVNCTLHLVTPSKQVQKCLVHLKTSESMGISYVSIYSIGERKVIVESKELDKYDETHLHFKIVDLKSCAVQRLDYPSGIFSRQYIDLKTSSDKFHLLVKGSIECGYFTQCRITFDQNGKEVGEVLELPTELSQVKELPPLLTSSDKGRFMYGESNSSYRSWRAIYIDENGNRKVVADMFNKPDMTSNAGDLYGLCELNSWSTRPMGGQKNFHEKLQCIQYDWKTDEVVNITVDGFSNGREDVRLKTVAFENLRKGKFLFATVECDQDFIMCNTFHVSAVNSTGQVVNTTSFSMNLKCYEKRFDFDFSLHSKITQVEDNYCFNFRCFDRGSYIFNPNPVSFYSKCVAKDRIEDLDLGEELIV</sequence>
<proteinExistence type="predicted"/>
<dbReference type="Proteomes" id="UP001239111">
    <property type="component" value="Chromosome 2"/>
</dbReference>
<accession>A0ACC2PBT6</accession>